<dbReference type="EMBL" id="KL142384">
    <property type="protein sequence ID" value="KDR74129.1"/>
    <property type="molecule type" value="Genomic_DNA"/>
</dbReference>
<dbReference type="HOGENOM" id="CLU_008945_0_0_1"/>
<sequence length="803" mass="85719">MPDPQSFEDWWKATAPSPAPDPVTLAAVQSASLVSIVEQIPESPFAFANAASYVVDVQGSPPVISNPDGSLTISAKLVLPGLISIDLAGLGQNSVASLYATLSTKDQSLVLEATMDSQPSQISAKLSIAITRPFAASSYFQAIGYTDASPPSLATVVTSIVGPTTSSSFFASLPSPLSSIISLPTWLTDIPRSEIQFSPSPFGTDVRSATLAAVVPSSLNVQLAGFTFEVKHVSFNISRHEGSYDAPYDMNIAVDATFSGSGGINLDILGTVSRLDKGPFRFSLQVSSPSSLTNIFTALTFPSVPNPTPLPLGGPPLALDIPLSAVGISFLQDCNGATSSLQLEEVFFKFDIGSWTPWQYLPSGLQPKQASDVSLTVMVKPSPVNIGVQLDYLLDFPESSSSINLQLTCWPMQVEQTFTSGTSPLLSVRLDTYGTNPPSIGTILQKIANSSWDTVKAAIPILGSLTDAISIVEVSLDIAKDGSNNPSITAFSIQAHVDTLTLLNTPSIVVASADLAVAYESQEWKAALRTQLLFADRFICIADLVLPTKTEPGYFRFDNLDDDFTFDELAKSIDPTIDLGSVPIIGSDTLKTLRLGHIMVQVQYIEDVLRLSAFEVELTWGSQSIGQIQTFANRLTLRWQKLAGTQSWTIGWEGQIGSNWQFSAGIQYASGNTSQLVIGGDITNIGGKTAASKLVNTLTSTEANSVGTTTVWQDTLPSTVSSGFALDRCSVLVELGDTDTYMIAGQASWGADAQFASVLLVEKVTSDWGFTFALAVRNFRFSDIYADSQLAQLVDTHLVCLFH</sequence>
<proteinExistence type="predicted"/>
<dbReference type="AlphaFoldDB" id="A0A067T2G5"/>
<reference evidence="2" key="1">
    <citation type="journal article" date="2014" name="Proc. Natl. Acad. Sci. U.S.A.">
        <title>Extensive sampling of basidiomycete genomes demonstrates inadequacy of the white-rot/brown-rot paradigm for wood decay fungi.</title>
        <authorList>
            <person name="Riley R."/>
            <person name="Salamov A.A."/>
            <person name="Brown D.W."/>
            <person name="Nagy L.G."/>
            <person name="Floudas D."/>
            <person name="Held B.W."/>
            <person name="Levasseur A."/>
            <person name="Lombard V."/>
            <person name="Morin E."/>
            <person name="Otillar R."/>
            <person name="Lindquist E.A."/>
            <person name="Sun H."/>
            <person name="LaButti K.M."/>
            <person name="Schmutz J."/>
            <person name="Jabbour D."/>
            <person name="Luo H."/>
            <person name="Baker S.E."/>
            <person name="Pisabarro A.G."/>
            <person name="Walton J.D."/>
            <person name="Blanchette R.A."/>
            <person name="Henrissat B."/>
            <person name="Martin F."/>
            <person name="Cullen D."/>
            <person name="Hibbett D.S."/>
            <person name="Grigoriev I.V."/>
        </authorList>
    </citation>
    <scope>NUCLEOTIDE SEQUENCE [LARGE SCALE GENOMIC DNA]</scope>
    <source>
        <strain evidence="2">CBS 339.88</strain>
    </source>
</reference>
<gene>
    <name evidence="1" type="ORF">GALMADRAFT_227824</name>
</gene>
<evidence type="ECO:0000313" key="2">
    <source>
        <dbReference type="Proteomes" id="UP000027222"/>
    </source>
</evidence>
<keyword evidence="2" id="KW-1185">Reference proteome</keyword>
<organism evidence="1 2">
    <name type="scientific">Galerina marginata (strain CBS 339.88)</name>
    <dbReference type="NCBI Taxonomy" id="685588"/>
    <lineage>
        <taxon>Eukaryota</taxon>
        <taxon>Fungi</taxon>
        <taxon>Dikarya</taxon>
        <taxon>Basidiomycota</taxon>
        <taxon>Agaricomycotina</taxon>
        <taxon>Agaricomycetes</taxon>
        <taxon>Agaricomycetidae</taxon>
        <taxon>Agaricales</taxon>
        <taxon>Agaricineae</taxon>
        <taxon>Strophariaceae</taxon>
        <taxon>Galerina</taxon>
    </lineage>
</organism>
<accession>A0A067T2G5</accession>
<dbReference type="OrthoDB" id="3246270at2759"/>
<evidence type="ECO:0000313" key="1">
    <source>
        <dbReference type="EMBL" id="KDR74129.1"/>
    </source>
</evidence>
<dbReference type="STRING" id="685588.A0A067T2G5"/>
<name>A0A067T2G5_GALM3</name>
<protein>
    <submittedName>
        <fullName evidence="1">Uncharacterized protein</fullName>
    </submittedName>
</protein>
<dbReference type="Proteomes" id="UP000027222">
    <property type="component" value="Unassembled WGS sequence"/>
</dbReference>